<gene>
    <name evidence="1" type="ORF">D9R08_02930</name>
</gene>
<dbReference type="OrthoDB" id="7644647at2"/>
<reference evidence="1 2" key="1">
    <citation type="submission" date="2018-10" db="EMBL/GenBank/DDBJ databases">
        <authorList>
            <person name="Jung H.S."/>
            <person name="Jeon C.O."/>
        </authorList>
    </citation>
    <scope>NUCLEOTIDE SEQUENCE [LARGE SCALE GENOMIC DNA]</scope>
    <source>
        <strain evidence="1 2">MA-7-27</strain>
    </source>
</reference>
<sequence>MSGIGHNGGPSMEPGFGFRKHAWGKARHELLPKLPLQIVRIRVARAKRLGLDYTTYATIRATSGRDIVGFLFSGNALELRPQRIAVPDAIRNRLAALEGGAGRIAAIYGPAHPQAVLESNRGLIDFADVAPGFTESWSAMRDRLTTTLRDVRLPADGVVLVAATSVERDWCGAAQMAGVLSADRFFRPEG</sequence>
<evidence type="ECO:0000313" key="2">
    <source>
        <dbReference type="Proteomes" id="UP000281343"/>
    </source>
</evidence>
<comment type="caution">
    <text evidence="1">The sequence shown here is derived from an EMBL/GenBank/DDBJ whole genome shotgun (WGS) entry which is preliminary data.</text>
</comment>
<keyword evidence="2" id="KW-1185">Reference proteome</keyword>
<evidence type="ECO:0000313" key="1">
    <source>
        <dbReference type="EMBL" id="RMA43892.1"/>
    </source>
</evidence>
<accession>A0A3L9Y665</accession>
<dbReference type="RefSeq" id="WP_121896481.1">
    <property type="nucleotide sequence ID" value="NZ_RCNT01000001.1"/>
</dbReference>
<protein>
    <submittedName>
        <fullName evidence="1">Uncharacterized protein</fullName>
    </submittedName>
</protein>
<proteinExistence type="predicted"/>
<name>A0A3L9Y665_9RHOB</name>
<dbReference type="EMBL" id="RCNT01000001">
    <property type="protein sequence ID" value="RMA43892.1"/>
    <property type="molecule type" value="Genomic_DNA"/>
</dbReference>
<organism evidence="1 2">
    <name type="scientific">Rhodophyticola porphyridii</name>
    <dbReference type="NCBI Taxonomy" id="1852017"/>
    <lineage>
        <taxon>Bacteria</taxon>
        <taxon>Pseudomonadati</taxon>
        <taxon>Pseudomonadota</taxon>
        <taxon>Alphaproteobacteria</taxon>
        <taxon>Rhodobacterales</taxon>
        <taxon>Roseobacteraceae</taxon>
        <taxon>Rhodophyticola</taxon>
    </lineage>
</organism>
<dbReference type="AlphaFoldDB" id="A0A3L9Y665"/>
<dbReference type="Proteomes" id="UP000281343">
    <property type="component" value="Unassembled WGS sequence"/>
</dbReference>